<dbReference type="PANTHER" id="PTHR13112">
    <property type="entry name" value="UPF3 REGULATOR OF NONSENSE TRANSCRIPTS-LIKE PROTEIN"/>
    <property type="match status" value="1"/>
</dbReference>
<accession>A0ABR4FEI7</accession>
<dbReference type="InterPro" id="IPR000504">
    <property type="entry name" value="RRM_dom"/>
</dbReference>
<feature type="compositionally biased region" description="Basic and acidic residues" evidence="6">
    <location>
        <begin position="247"/>
        <end position="266"/>
    </location>
</feature>
<dbReference type="PANTHER" id="PTHR13112:SF0">
    <property type="entry name" value="FI21285P1"/>
    <property type="match status" value="1"/>
</dbReference>
<evidence type="ECO:0000313" key="9">
    <source>
        <dbReference type="Proteomes" id="UP001600888"/>
    </source>
</evidence>
<feature type="compositionally biased region" description="Low complexity" evidence="6">
    <location>
        <begin position="401"/>
        <end position="416"/>
    </location>
</feature>
<feature type="compositionally biased region" description="Polar residues" evidence="6">
    <location>
        <begin position="564"/>
        <end position="573"/>
    </location>
</feature>
<sequence>MATPEGKSGPKQAGVLPIRPAQTQGPADSSRSARSKAAAQDGIKAKIRRLPPGLTEHEFLTVLGDSWKPGNGKVGWFSYHCGHTPKSASKDSTPAFAFLQVKEEDLEALDQAVQNATWEDAKGTFNSPSLVGPPYVERSIYKKMPLAKPKKDPKEGTIDQDEDYKAFLASLAEDPTMKPDETAADAEDPTKADADAKITIAPLAQFIKENREKKANKAKEAAAARSSKHSRQESQGAKGKGSSTAPDDSRKKSKEKVTEKPKETVRILKKQAATEAAAEAAKAVAKDIKAGSSSSDAASSRRAGIQGVANILKRDLGLSNGSAARKARQEVAKQEAAKKGDADPKAKESKGKDSGSKTAATAEPAQATDRPPTPTAPKAQAEKSRPGRSRRGKESKSADSKTGGPAEAPAATPKAPVILQKKKEDSAGASAAKESPNTAKPGSKQGSSSAAPIPPTGPKAAAAKGSQSGGSQKKGGNPAPTAASTRAFLKHANPSQGVTEALLKEAMQAFGSISFVEIDRRKGFAYVDFSDHAGLAKAMAASPVPVAQATVQVLERKDQGSKKAASTPTNQAQSGAVNSSSNTVAAAAAAGPANPPTAPLSNADKSGSGTAGEQQQPKRSRRRGRGRGGNGGNGGGGGGGGGGNNEGKTETVAGSSAPVAADAGGPGAG</sequence>
<dbReference type="Proteomes" id="UP001600888">
    <property type="component" value="Unassembled WGS sequence"/>
</dbReference>
<feature type="region of interest" description="Disordered" evidence="6">
    <location>
        <begin position="145"/>
        <end position="197"/>
    </location>
</feature>
<keyword evidence="4" id="KW-0539">Nucleus</keyword>
<feature type="compositionally biased region" description="Polar residues" evidence="6">
    <location>
        <begin position="435"/>
        <end position="449"/>
    </location>
</feature>
<gene>
    <name evidence="8" type="ORF">FJTKL_05115</name>
</gene>
<keyword evidence="5" id="KW-0694">RNA-binding</keyword>
<comment type="caution">
    <text evidence="8">The sequence shown here is derived from an EMBL/GenBank/DDBJ whole genome shotgun (WGS) entry which is preliminary data.</text>
</comment>
<dbReference type="CDD" id="cd00590">
    <property type="entry name" value="RRM_SF"/>
    <property type="match status" value="1"/>
</dbReference>
<dbReference type="SMART" id="SM00360">
    <property type="entry name" value="RRM"/>
    <property type="match status" value="1"/>
</dbReference>
<evidence type="ECO:0000256" key="1">
    <source>
        <dbReference type="ARBA" id="ARBA00004123"/>
    </source>
</evidence>
<evidence type="ECO:0000313" key="8">
    <source>
        <dbReference type="EMBL" id="KAL2293107.1"/>
    </source>
</evidence>
<feature type="region of interest" description="Disordered" evidence="6">
    <location>
        <begin position="1"/>
        <end position="42"/>
    </location>
</feature>
<evidence type="ECO:0000256" key="3">
    <source>
        <dbReference type="ARBA" id="ARBA00023161"/>
    </source>
</evidence>
<feature type="compositionally biased region" description="Low complexity" evidence="6">
    <location>
        <begin position="290"/>
        <end position="303"/>
    </location>
</feature>
<dbReference type="EMBL" id="JBAWTH010000001">
    <property type="protein sequence ID" value="KAL2293107.1"/>
    <property type="molecule type" value="Genomic_DNA"/>
</dbReference>
<feature type="compositionally biased region" description="Low complexity" evidence="6">
    <location>
        <begin position="574"/>
        <end position="592"/>
    </location>
</feature>
<feature type="compositionally biased region" description="Basic and acidic residues" evidence="6">
    <location>
        <begin position="209"/>
        <end position="222"/>
    </location>
</feature>
<comment type="subcellular location">
    <subcellularLocation>
        <location evidence="1">Nucleus</location>
    </subcellularLocation>
</comment>
<evidence type="ECO:0000256" key="4">
    <source>
        <dbReference type="ARBA" id="ARBA00023242"/>
    </source>
</evidence>
<proteinExistence type="inferred from homology"/>
<dbReference type="Pfam" id="PF03467">
    <property type="entry name" value="Smg4_UPF3"/>
    <property type="match status" value="1"/>
</dbReference>
<feature type="region of interest" description="Disordered" evidence="6">
    <location>
        <begin position="209"/>
        <end position="303"/>
    </location>
</feature>
<feature type="compositionally biased region" description="Low complexity" evidence="6">
    <location>
        <begin position="458"/>
        <end position="476"/>
    </location>
</feature>
<dbReference type="InterPro" id="IPR035979">
    <property type="entry name" value="RBD_domain_sf"/>
</dbReference>
<dbReference type="InterPro" id="IPR012677">
    <property type="entry name" value="Nucleotide-bd_a/b_plait_sf"/>
</dbReference>
<comment type="similarity">
    <text evidence="2">Belongs to the RENT3 family.</text>
</comment>
<feature type="region of interest" description="Disordered" evidence="6">
    <location>
        <begin position="315"/>
        <end position="492"/>
    </location>
</feature>
<evidence type="ECO:0000259" key="7">
    <source>
        <dbReference type="PROSITE" id="PS50102"/>
    </source>
</evidence>
<keyword evidence="3" id="KW-0866">Nonsense-mediated mRNA decay</keyword>
<dbReference type="InterPro" id="IPR005120">
    <property type="entry name" value="UPF3_dom"/>
</dbReference>
<evidence type="ECO:0000256" key="2">
    <source>
        <dbReference type="ARBA" id="ARBA00005991"/>
    </source>
</evidence>
<feature type="domain" description="RRM" evidence="7">
    <location>
        <begin position="485"/>
        <end position="551"/>
    </location>
</feature>
<feature type="compositionally biased region" description="Polar residues" evidence="6">
    <location>
        <begin position="603"/>
        <end position="617"/>
    </location>
</feature>
<feature type="compositionally biased region" description="Low complexity" evidence="6">
    <location>
        <begin position="652"/>
        <end position="663"/>
    </location>
</feature>
<keyword evidence="9" id="KW-1185">Reference proteome</keyword>
<name>A0ABR4FEI7_9PEZI</name>
<feature type="compositionally biased region" description="Low complexity" evidence="6">
    <location>
        <begin position="270"/>
        <end position="283"/>
    </location>
</feature>
<feature type="compositionally biased region" description="Gly residues" evidence="6">
    <location>
        <begin position="627"/>
        <end position="645"/>
    </location>
</feature>
<evidence type="ECO:0000256" key="6">
    <source>
        <dbReference type="SAM" id="MobiDB-lite"/>
    </source>
</evidence>
<dbReference type="PROSITE" id="PS50102">
    <property type="entry name" value="RRM"/>
    <property type="match status" value="1"/>
</dbReference>
<dbReference type="Gene3D" id="3.30.70.330">
    <property type="match status" value="2"/>
</dbReference>
<evidence type="ECO:0000256" key="5">
    <source>
        <dbReference type="PROSITE-ProRule" id="PRU00176"/>
    </source>
</evidence>
<feature type="region of interest" description="Disordered" evidence="6">
    <location>
        <begin position="555"/>
        <end position="669"/>
    </location>
</feature>
<dbReference type="Pfam" id="PF00076">
    <property type="entry name" value="RRM_1"/>
    <property type="match status" value="1"/>
</dbReference>
<reference evidence="8 9" key="1">
    <citation type="submission" date="2024-03" db="EMBL/GenBank/DDBJ databases">
        <title>A high-quality draft genome sequence of Diaporthe vaccinii, a causative agent of upright dieback and viscid rot disease in cranberry plants.</title>
        <authorList>
            <person name="Sarrasin M."/>
            <person name="Lang B.F."/>
            <person name="Burger G."/>
        </authorList>
    </citation>
    <scope>NUCLEOTIDE SEQUENCE [LARGE SCALE GENOMIC DNA]</scope>
    <source>
        <strain evidence="8 9">IS7</strain>
    </source>
</reference>
<dbReference type="SUPFAM" id="SSF54928">
    <property type="entry name" value="RNA-binding domain, RBD"/>
    <property type="match status" value="2"/>
</dbReference>
<feature type="compositionally biased region" description="Basic and acidic residues" evidence="6">
    <location>
        <begin position="327"/>
        <end position="355"/>
    </location>
</feature>
<feature type="compositionally biased region" description="Low complexity" evidence="6">
    <location>
        <begin position="29"/>
        <end position="39"/>
    </location>
</feature>
<protein>
    <recommendedName>
        <fullName evidence="7">RRM domain-containing protein</fullName>
    </recommendedName>
</protein>
<dbReference type="InterPro" id="IPR039722">
    <property type="entry name" value="Upf3"/>
</dbReference>
<organism evidence="8 9">
    <name type="scientific">Diaporthe vaccinii</name>
    <dbReference type="NCBI Taxonomy" id="105482"/>
    <lineage>
        <taxon>Eukaryota</taxon>
        <taxon>Fungi</taxon>
        <taxon>Dikarya</taxon>
        <taxon>Ascomycota</taxon>
        <taxon>Pezizomycotina</taxon>
        <taxon>Sordariomycetes</taxon>
        <taxon>Sordariomycetidae</taxon>
        <taxon>Diaporthales</taxon>
        <taxon>Diaporthaceae</taxon>
        <taxon>Diaporthe</taxon>
        <taxon>Diaporthe eres species complex</taxon>
    </lineage>
</organism>